<accession>A0ABS1JX82</accession>
<organism evidence="1 2">
    <name type="scientific">Sinomonas cellulolyticus</name>
    <dbReference type="NCBI Taxonomy" id="2801916"/>
    <lineage>
        <taxon>Bacteria</taxon>
        <taxon>Bacillati</taxon>
        <taxon>Actinomycetota</taxon>
        <taxon>Actinomycetes</taxon>
        <taxon>Micrococcales</taxon>
        <taxon>Micrococcaceae</taxon>
        <taxon>Sinomonas</taxon>
    </lineage>
</organism>
<comment type="caution">
    <text evidence="1">The sequence shown here is derived from an EMBL/GenBank/DDBJ whole genome shotgun (WGS) entry which is preliminary data.</text>
</comment>
<proteinExistence type="predicted"/>
<dbReference type="RefSeq" id="WP_189694884.1">
    <property type="nucleotide sequence ID" value="NZ_BNCM01000014.1"/>
</dbReference>
<reference evidence="1 2" key="1">
    <citation type="submission" date="2021-01" db="EMBL/GenBank/DDBJ databases">
        <title>Genome public.</title>
        <authorList>
            <person name="Liu C."/>
            <person name="Sun Q."/>
        </authorList>
    </citation>
    <scope>NUCLEOTIDE SEQUENCE [LARGE SCALE GENOMIC DNA]</scope>
    <source>
        <strain evidence="1 2">JC656</strain>
    </source>
</reference>
<name>A0ABS1JX82_9MICC</name>
<evidence type="ECO:0000313" key="2">
    <source>
        <dbReference type="Proteomes" id="UP000639051"/>
    </source>
</evidence>
<sequence length="321" mass="35142">MTSRSQLPHGLSSRSFSIGEARMHGVSRGRLAASDLVAPTRGIRVPWGAQLSAADVVRPLLAIMPDSVASFITAAKIWGFPLPLEWERDPTIHVTRPLSTPGSVRPGVVCHRMGLAERDVVVVDGVPVTSRERTWLDLAGILPPEHVVAIGDYLVCAHPEDFPMPRTALVEIDALRGYLDAQRRVRGLPAARRAIGLVRVGADSVPETLLRLAEDEAGLPEPALNYVIRDPRGRAIAWPDQAFVELRFAIQYDGEHHRTAEQQASDNWRNRLVADVGWDQLIVSAADVRARGWDGVAAVVGGRLRRLEALRGGHGRREMLA</sequence>
<dbReference type="Proteomes" id="UP000639051">
    <property type="component" value="Unassembled WGS sequence"/>
</dbReference>
<keyword evidence="2" id="KW-1185">Reference proteome</keyword>
<dbReference type="EMBL" id="JAERRC010000001">
    <property type="protein sequence ID" value="MBL0703950.1"/>
    <property type="molecule type" value="Genomic_DNA"/>
</dbReference>
<evidence type="ECO:0000313" key="1">
    <source>
        <dbReference type="EMBL" id="MBL0703950.1"/>
    </source>
</evidence>
<protein>
    <recommendedName>
        <fullName evidence="3">DUF559 domain-containing protein</fullName>
    </recommendedName>
</protein>
<evidence type="ECO:0008006" key="3">
    <source>
        <dbReference type="Google" id="ProtNLM"/>
    </source>
</evidence>
<gene>
    <name evidence="1" type="ORF">JJE72_00330</name>
</gene>